<comment type="caution">
    <text evidence="3">The sequence shown here is derived from an EMBL/GenBank/DDBJ whole genome shotgun (WGS) entry which is preliminary data.</text>
</comment>
<sequence>MEMIDKVQRPAPPKPVARKRNPVNAEYEDKAREMVREAMRAKGVTVDQLTTRLSLIGVDMSSGGVANKISRGGFSSAFLLQCLAAMDLEIKVE</sequence>
<dbReference type="RefSeq" id="WP_183531170.1">
    <property type="nucleotide sequence ID" value="NZ_JACIJM010000021.1"/>
</dbReference>
<dbReference type="Proteomes" id="UP000535415">
    <property type="component" value="Unassembled WGS sequence"/>
</dbReference>
<keyword evidence="4" id="KW-1185">Reference proteome</keyword>
<evidence type="ECO:0000259" key="2">
    <source>
        <dbReference type="Pfam" id="PF20075"/>
    </source>
</evidence>
<evidence type="ECO:0000313" key="3">
    <source>
        <dbReference type="EMBL" id="MBB5724070.1"/>
    </source>
</evidence>
<organism evidence="3 4">
    <name type="scientific">Yoonia ponticola</name>
    <dbReference type="NCBI Taxonomy" id="1524255"/>
    <lineage>
        <taxon>Bacteria</taxon>
        <taxon>Pseudomonadati</taxon>
        <taxon>Pseudomonadota</taxon>
        <taxon>Alphaproteobacteria</taxon>
        <taxon>Rhodobacterales</taxon>
        <taxon>Paracoccaceae</taxon>
        <taxon>Yoonia</taxon>
    </lineage>
</organism>
<name>A0A7W9BP50_9RHOB</name>
<protein>
    <recommendedName>
        <fullName evidence="2">DUF6471 domain-containing protein</fullName>
    </recommendedName>
</protein>
<dbReference type="AlphaFoldDB" id="A0A7W9BP50"/>
<feature type="domain" description="DUF6471" evidence="2">
    <location>
        <begin position="27"/>
        <end position="89"/>
    </location>
</feature>
<feature type="region of interest" description="Disordered" evidence="1">
    <location>
        <begin position="1"/>
        <end position="20"/>
    </location>
</feature>
<evidence type="ECO:0000313" key="4">
    <source>
        <dbReference type="Proteomes" id="UP000535415"/>
    </source>
</evidence>
<dbReference type="Pfam" id="PF20075">
    <property type="entry name" value="DUF6471"/>
    <property type="match status" value="1"/>
</dbReference>
<evidence type="ECO:0000256" key="1">
    <source>
        <dbReference type="SAM" id="MobiDB-lite"/>
    </source>
</evidence>
<accession>A0A7W9BP50</accession>
<gene>
    <name evidence="3" type="ORF">FHS72_003720</name>
</gene>
<dbReference type="EMBL" id="JACIJM010000021">
    <property type="protein sequence ID" value="MBB5724070.1"/>
    <property type="molecule type" value="Genomic_DNA"/>
</dbReference>
<reference evidence="3 4" key="1">
    <citation type="submission" date="2020-08" db="EMBL/GenBank/DDBJ databases">
        <title>Genomic Encyclopedia of Type Strains, Phase IV (KMG-IV): sequencing the most valuable type-strain genomes for metagenomic binning, comparative biology and taxonomic classification.</title>
        <authorList>
            <person name="Goeker M."/>
        </authorList>
    </citation>
    <scope>NUCLEOTIDE SEQUENCE [LARGE SCALE GENOMIC DNA]</scope>
    <source>
        <strain evidence="3 4">DSM 101064</strain>
    </source>
</reference>
<dbReference type="InterPro" id="IPR045526">
    <property type="entry name" value="DUF6471"/>
</dbReference>
<proteinExistence type="predicted"/>